<sequence>MLTQSEIKLLHAQVNPHFLFNALNTIKAVIRRDSEQASQLVQYLSTFFRKNLKRPSEFVTLADEIEHVNAYLQIEKARFQSRLQVNIAIPQELSQQQLPAFTLQPIVENAIKHGTSQLLDTGRVAISARREGQHLMLEIEDNAGLYQPVTNASGLGMNLVDKRLRERFGDDYGISVACEPDSYTPNNVTTTMEGRGMIKVLIVDDEPLARENLRVFLQEQSDIEIVGECSNAVEGIGAVHKLRPDVLFLDIQMPRISGLEMVGMLDPEHRPYIVFLTAFDEYAIKAFEEHAFDYLLKPIDEARLEKTLARLRQERSKQDVSLLPENQQALKLSLVRGIVGFICCK</sequence>
<dbReference type="Gene3D" id="3.40.50.2300">
    <property type="match status" value="1"/>
</dbReference>
<keyword evidence="3" id="KW-0808">Transferase</keyword>
<feature type="domain" description="Response regulatory" evidence="2">
    <location>
        <begin position="199"/>
        <end position="312"/>
    </location>
</feature>
<reference evidence="3 4" key="1">
    <citation type="submission" date="2018-06" db="EMBL/GenBank/DDBJ databases">
        <authorList>
            <consortium name="Pathogen Informatics"/>
            <person name="Doyle S."/>
        </authorList>
    </citation>
    <scope>NUCLEOTIDE SEQUENCE [LARGE SCALE GENOMIC DNA]</scope>
    <source>
        <strain evidence="3 4">NCTC9117</strain>
    </source>
</reference>
<dbReference type="AlphaFoldDB" id="A0A376Y619"/>
<evidence type="ECO:0000313" key="3">
    <source>
        <dbReference type="EMBL" id="STJ79825.1"/>
    </source>
</evidence>
<organism evidence="3 4">
    <name type="scientific">Escherichia coli</name>
    <dbReference type="NCBI Taxonomy" id="562"/>
    <lineage>
        <taxon>Bacteria</taxon>
        <taxon>Pseudomonadati</taxon>
        <taxon>Pseudomonadota</taxon>
        <taxon>Gammaproteobacteria</taxon>
        <taxon>Enterobacterales</taxon>
        <taxon>Enterobacteriaceae</taxon>
        <taxon>Escherichia</taxon>
    </lineage>
</organism>
<feature type="modified residue" description="4-aspartylphosphate" evidence="1">
    <location>
        <position position="250"/>
    </location>
</feature>
<dbReference type="InterPro" id="IPR036890">
    <property type="entry name" value="HATPase_C_sf"/>
</dbReference>
<evidence type="ECO:0000259" key="2">
    <source>
        <dbReference type="PROSITE" id="PS50110"/>
    </source>
</evidence>
<evidence type="ECO:0000313" key="4">
    <source>
        <dbReference type="Proteomes" id="UP000254785"/>
    </source>
</evidence>
<dbReference type="EMBL" id="UGDC01000003">
    <property type="protein sequence ID" value="STJ79825.1"/>
    <property type="molecule type" value="Genomic_DNA"/>
</dbReference>
<keyword evidence="3" id="KW-0418">Kinase</keyword>
<dbReference type="SMART" id="SM00448">
    <property type="entry name" value="REC"/>
    <property type="match status" value="1"/>
</dbReference>
<dbReference type="FunFam" id="3.40.50.2300:FF:000051">
    <property type="entry name" value="Two-component response regulator yehT"/>
    <property type="match status" value="1"/>
</dbReference>
<dbReference type="GO" id="GO:0000155">
    <property type="term" value="F:phosphorelay sensor kinase activity"/>
    <property type="evidence" value="ECO:0007669"/>
    <property type="project" value="InterPro"/>
</dbReference>
<dbReference type="InterPro" id="IPR001789">
    <property type="entry name" value="Sig_transdc_resp-reg_receiver"/>
</dbReference>
<dbReference type="CDD" id="cd16956">
    <property type="entry name" value="HATPase_YehU-like"/>
    <property type="match status" value="1"/>
</dbReference>
<dbReference type="PROSITE" id="PS50110">
    <property type="entry name" value="RESPONSE_REGULATORY"/>
    <property type="match status" value="1"/>
</dbReference>
<dbReference type="PANTHER" id="PTHR34220">
    <property type="entry name" value="SENSOR HISTIDINE KINASE YPDA"/>
    <property type="match status" value="1"/>
</dbReference>
<protein>
    <submittedName>
        <fullName evidence="3">Sensor histidine kinase</fullName>
        <ecNumber evidence="3">2.7.13.3</ecNumber>
    </submittedName>
</protein>
<dbReference type="SUPFAM" id="SSF55874">
    <property type="entry name" value="ATPase domain of HSP90 chaperone/DNA topoisomerase II/histidine kinase"/>
    <property type="match status" value="1"/>
</dbReference>
<dbReference type="CDD" id="cd17532">
    <property type="entry name" value="REC_LytTR_AlgR-like"/>
    <property type="match status" value="1"/>
</dbReference>
<dbReference type="SUPFAM" id="SSF52172">
    <property type="entry name" value="CheY-like"/>
    <property type="match status" value="1"/>
</dbReference>
<dbReference type="InterPro" id="IPR010559">
    <property type="entry name" value="Sig_transdc_His_kin_internal"/>
</dbReference>
<dbReference type="InterPro" id="IPR050640">
    <property type="entry name" value="Bact_2-comp_sensor_kinase"/>
</dbReference>
<dbReference type="PANTHER" id="PTHR34220:SF10">
    <property type="entry name" value="SENSOR HISTIDINE KINASE BTSS"/>
    <property type="match status" value="1"/>
</dbReference>
<evidence type="ECO:0000256" key="1">
    <source>
        <dbReference type="PROSITE-ProRule" id="PRU00169"/>
    </source>
</evidence>
<gene>
    <name evidence="3" type="primary">yehU_2</name>
    <name evidence="3" type="ORF">NCTC9117_02414</name>
</gene>
<dbReference type="InterPro" id="IPR011006">
    <property type="entry name" value="CheY-like_superfamily"/>
</dbReference>
<name>A0A376Y619_ECOLX</name>
<dbReference type="EC" id="2.7.13.3" evidence="3"/>
<dbReference type="Pfam" id="PF06580">
    <property type="entry name" value="His_kinase"/>
    <property type="match status" value="1"/>
</dbReference>
<dbReference type="Proteomes" id="UP000254785">
    <property type="component" value="Unassembled WGS sequence"/>
</dbReference>
<accession>A0A376Y619</accession>
<dbReference type="Pfam" id="PF00072">
    <property type="entry name" value="Response_reg"/>
    <property type="match status" value="1"/>
</dbReference>
<dbReference type="Gene3D" id="3.30.565.10">
    <property type="entry name" value="Histidine kinase-like ATPase, C-terminal domain"/>
    <property type="match status" value="1"/>
</dbReference>
<proteinExistence type="predicted"/>
<dbReference type="GO" id="GO:0016020">
    <property type="term" value="C:membrane"/>
    <property type="evidence" value="ECO:0007669"/>
    <property type="project" value="InterPro"/>
</dbReference>
<keyword evidence="1" id="KW-0597">Phosphoprotein</keyword>